<gene>
    <name evidence="3" type="ORF">O3G_MSEX002668</name>
</gene>
<evidence type="ECO:0000313" key="3">
    <source>
        <dbReference type="EMBL" id="KAG6443054.1"/>
    </source>
</evidence>
<reference evidence="3" key="1">
    <citation type="journal article" date="2016" name="Insect Biochem. Mol. Biol.">
        <title>Multifaceted biological insights from a draft genome sequence of the tobacco hornworm moth, Manduca sexta.</title>
        <authorList>
            <person name="Kanost M.R."/>
            <person name="Arrese E.L."/>
            <person name="Cao X."/>
            <person name="Chen Y.R."/>
            <person name="Chellapilla S."/>
            <person name="Goldsmith M.R."/>
            <person name="Grosse-Wilde E."/>
            <person name="Heckel D.G."/>
            <person name="Herndon N."/>
            <person name="Jiang H."/>
            <person name="Papanicolaou A."/>
            <person name="Qu J."/>
            <person name="Soulages J.L."/>
            <person name="Vogel H."/>
            <person name="Walters J."/>
            <person name="Waterhouse R.M."/>
            <person name="Ahn S.J."/>
            <person name="Almeida F.C."/>
            <person name="An C."/>
            <person name="Aqrawi P."/>
            <person name="Bretschneider A."/>
            <person name="Bryant W.B."/>
            <person name="Bucks S."/>
            <person name="Chao H."/>
            <person name="Chevignon G."/>
            <person name="Christen J.M."/>
            <person name="Clarke D.F."/>
            <person name="Dittmer N.T."/>
            <person name="Ferguson L.C.F."/>
            <person name="Garavelou S."/>
            <person name="Gordon K.H.J."/>
            <person name="Gunaratna R.T."/>
            <person name="Han Y."/>
            <person name="Hauser F."/>
            <person name="He Y."/>
            <person name="Heidel-Fischer H."/>
            <person name="Hirsh A."/>
            <person name="Hu Y."/>
            <person name="Jiang H."/>
            <person name="Kalra D."/>
            <person name="Klinner C."/>
            <person name="Konig C."/>
            <person name="Kovar C."/>
            <person name="Kroll A.R."/>
            <person name="Kuwar S.S."/>
            <person name="Lee S.L."/>
            <person name="Lehman R."/>
            <person name="Li K."/>
            <person name="Li Z."/>
            <person name="Liang H."/>
            <person name="Lovelace S."/>
            <person name="Lu Z."/>
            <person name="Mansfield J.H."/>
            <person name="McCulloch K.J."/>
            <person name="Mathew T."/>
            <person name="Morton B."/>
            <person name="Muzny D.M."/>
            <person name="Neunemann D."/>
            <person name="Ongeri F."/>
            <person name="Pauchet Y."/>
            <person name="Pu L.L."/>
            <person name="Pyrousis I."/>
            <person name="Rao X.J."/>
            <person name="Redding A."/>
            <person name="Roesel C."/>
            <person name="Sanchez-Gracia A."/>
            <person name="Schaack S."/>
            <person name="Shukla A."/>
            <person name="Tetreau G."/>
            <person name="Wang Y."/>
            <person name="Xiong G.H."/>
            <person name="Traut W."/>
            <person name="Walsh T.K."/>
            <person name="Worley K.C."/>
            <person name="Wu D."/>
            <person name="Wu W."/>
            <person name="Wu Y.Q."/>
            <person name="Zhang X."/>
            <person name="Zou Z."/>
            <person name="Zucker H."/>
            <person name="Briscoe A.D."/>
            <person name="Burmester T."/>
            <person name="Clem R.J."/>
            <person name="Feyereisen R."/>
            <person name="Grimmelikhuijzen C.J.P."/>
            <person name="Hamodrakas S.J."/>
            <person name="Hansson B.S."/>
            <person name="Huguet E."/>
            <person name="Jermiin L.S."/>
            <person name="Lan Q."/>
            <person name="Lehman H.K."/>
            <person name="Lorenzen M."/>
            <person name="Merzendorfer H."/>
            <person name="Michalopoulos I."/>
            <person name="Morton D.B."/>
            <person name="Muthukrishnan S."/>
            <person name="Oakeshott J.G."/>
            <person name="Palmer W."/>
            <person name="Park Y."/>
            <person name="Passarelli A.L."/>
            <person name="Rozas J."/>
            <person name="Schwartz L.M."/>
            <person name="Smith W."/>
            <person name="Southgate A."/>
            <person name="Vilcinskas A."/>
            <person name="Vogt R."/>
            <person name="Wang P."/>
            <person name="Werren J."/>
            <person name="Yu X.Q."/>
            <person name="Zhou J.J."/>
            <person name="Brown S.J."/>
            <person name="Scherer S.E."/>
            <person name="Richards S."/>
            <person name="Blissard G.W."/>
        </authorList>
    </citation>
    <scope>NUCLEOTIDE SEQUENCE</scope>
</reference>
<reference evidence="3" key="2">
    <citation type="submission" date="2020-12" db="EMBL/GenBank/DDBJ databases">
        <authorList>
            <person name="Kanost M."/>
        </authorList>
    </citation>
    <scope>NUCLEOTIDE SEQUENCE</scope>
</reference>
<evidence type="ECO:0000259" key="2">
    <source>
        <dbReference type="PROSITE" id="PS51029"/>
    </source>
</evidence>
<dbReference type="PANTHER" id="PTHR21505:SF12">
    <property type="entry name" value="MADF DOMAIN-CONTAINING PROTEIN-RELATED"/>
    <property type="match status" value="1"/>
</dbReference>
<dbReference type="OrthoDB" id="8881252at2759"/>
<organism evidence="3 4">
    <name type="scientific">Manduca sexta</name>
    <name type="common">Tobacco hawkmoth</name>
    <name type="synonym">Tobacco hornworm</name>
    <dbReference type="NCBI Taxonomy" id="7130"/>
    <lineage>
        <taxon>Eukaryota</taxon>
        <taxon>Metazoa</taxon>
        <taxon>Ecdysozoa</taxon>
        <taxon>Arthropoda</taxon>
        <taxon>Hexapoda</taxon>
        <taxon>Insecta</taxon>
        <taxon>Pterygota</taxon>
        <taxon>Neoptera</taxon>
        <taxon>Endopterygota</taxon>
        <taxon>Lepidoptera</taxon>
        <taxon>Glossata</taxon>
        <taxon>Ditrysia</taxon>
        <taxon>Bombycoidea</taxon>
        <taxon>Sphingidae</taxon>
        <taxon>Sphinginae</taxon>
        <taxon>Sphingini</taxon>
        <taxon>Manduca</taxon>
    </lineage>
</organism>
<dbReference type="PROSITE" id="PS51029">
    <property type="entry name" value="MADF"/>
    <property type="match status" value="1"/>
</dbReference>
<feature type="domain" description="MADF" evidence="2">
    <location>
        <begin position="28"/>
        <end position="115"/>
    </location>
</feature>
<accession>A0A921YPK5</accession>
<protein>
    <recommendedName>
        <fullName evidence="2">MADF domain-containing protein</fullName>
    </recommendedName>
</protein>
<dbReference type="Proteomes" id="UP000791440">
    <property type="component" value="Unassembled WGS sequence"/>
</dbReference>
<dbReference type="PANTHER" id="PTHR21505">
    <property type="entry name" value="MADF DOMAIN-CONTAINING PROTEIN-RELATED"/>
    <property type="match status" value="1"/>
</dbReference>
<name>A0A921YPK5_MANSE</name>
<dbReference type="SMART" id="SM00595">
    <property type="entry name" value="MADF"/>
    <property type="match status" value="1"/>
</dbReference>
<dbReference type="AlphaFoldDB" id="A0A921YPK5"/>
<dbReference type="InterPro" id="IPR006578">
    <property type="entry name" value="MADF-dom"/>
</dbReference>
<dbReference type="Pfam" id="PF10545">
    <property type="entry name" value="MADF_DNA_bdg"/>
    <property type="match status" value="1"/>
</dbReference>
<evidence type="ECO:0000313" key="4">
    <source>
        <dbReference type="Proteomes" id="UP000791440"/>
    </source>
</evidence>
<sequence length="277" mass="32195">MPVVAHQMLARVDVRAMSVAWSNDRVLQLIELYQNCGCLWDSTDYDYKNKLKKRDAWNTISKILDLPLKEVESKIHTLRSQFTRERKKLKSSNKPGCAITWFAYEPLQFLLKCESSASGKESTLNQIDDSSFKLEAQLDEEQDSHEFQQTENAESRPKKRRNEEKINDAYKLMMEAKKLRNEDCIDEFDVYGKYVASELRNIRDEYSTLIAKQHINNILIDARFGKYRQEYSSFGYNTVHASDPLTSHLSPVVKIEERSHSVNSEQDSQQSSVHVVD</sequence>
<feature type="region of interest" description="Disordered" evidence="1">
    <location>
        <begin position="140"/>
        <end position="164"/>
    </location>
</feature>
<keyword evidence="4" id="KW-1185">Reference proteome</keyword>
<proteinExistence type="predicted"/>
<dbReference type="EMBL" id="JH668299">
    <property type="protein sequence ID" value="KAG6443054.1"/>
    <property type="molecule type" value="Genomic_DNA"/>
</dbReference>
<comment type="caution">
    <text evidence="3">The sequence shown here is derived from an EMBL/GenBank/DDBJ whole genome shotgun (WGS) entry which is preliminary data.</text>
</comment>
<evidence type="ECO:0000256" key="1">
    <source>
        <dbReference type="SAM" id="MobiDB-lite"/>
    </source>
</evidence>
<feature type="compositionally biased region" description="Basic and acidic residues" evidence="1">
    <location>
        <begin position="144"/>
        <end position="164"/>
    </location>
</feature>